<feature type="compositionally biased region" description="Basic and acidic residues" evidence="1">
    <location>
        <begin position="144"/>
        <end position="158"/>
    </location>
</feature>
<evidence type="ECO:0000259" key="2">
    <source>
        <dbReference type="Pfam" id="PF14309"/>
    </source>
</evidence>
<feature type="region of interest" description="Disordered" evidence="1">
    <location>
        <begin position="137"/>
        <end position="183"/>
    </location>
</feature>
<feature type="domain" description="DUF4378" evidence="2">
    <location>
        <begin position="756"/>
        <end position="908"/>
    </location>
</feature>
<feature type="compositionally biased region" description="Basic and acidic residues" evidence="1">
    <location>
        <begin position="32"/>
        <end position="44"/>
    </location>
</feature>
<name>A0AAE1MQZ0_9FABA</name>
<gene>
    <name evidence="4" type="ORF">QN277_021812</name>
</gene>
<dbReference type="InterPro" id="IPR025486">
    <property type="entry name" value="DUF4378"/>
</dbReference>
<evidence type="ECO:0000313" key="5">
    <source>
        <dbReference type="Proteomes" id="UP001293593"/>
    </source>
</evidence>
<feature type="compositionally biased region" description="Polar residues" evidence="1">
    <location>
        <begin position="360"/>
        <end position="395"/>
    </location>
</feature>
<dbReference type="Pfam" id="PF14309">
    <property type="entry name" value="DUF4378"/>
    <property type="match status" value="1"/>
</dbReference>
<feature type="compositionally biased region" description="Basic and acidic residues" evidence="1">
    <location>
        <begin position="452"/>
        <end position="468"/>
    </location>
</feature>
<dbReference type="Pfam" id="PF14383">
    <property type="entry name" value="VARLMGL"/>
    <property type="match status" value="1"/>
</dbReference>
<dbReference type="Proteomes" id="UP001293593">
    <property type="component" value="Unassembled WGS sequence"/>
</dbReference>
<organism evidence="4 5">
    <name type="scientific">Acacia crassicarpa</name>
    <name type="common">northern wattle</name>
    <dbReference type="NCBI Taxonomy" id="499986"/>
    <lineage>
        <taxon>Eukaryota</taxon>
        <taxon>Viridiplantae</taxon>
        <taxon>Streptophyta</taxon>
        <taxon>Embryophyta</taxon>
        <taxon>Tracheophyta</taxon>
        <taxon>Spermatophyta</taxon>
        <taxon>Magnoliopsida</taxon>
        <taxon>eudicotyledons</taxon>
        <taxon>Gunneridae</taxon>
        <taxon>Pentapetalae</taxon>
        <taxon>rosids</taxon>
        <taxon>fabids</taxon>
        <taxon>Fabales</taxon>
        <taxon>Fabaceae</taxon>
        <taxon>Caesalpinioideae</taxon>
        <taxon>mimosoid clade</taxon>
        <taxon>Acacieae</taxon>
        <taxon>Acacia</taxon>
    </lineage>
</organism>
<proteinExistence type="predicted"/>
<feature type="region of interest" description="Disordered" evidence="1">
    <location>
        <begin position="246"/>
        <end position="468"/>
    </location>
</feature>
<dbReference type="EMBL" id="JAWXYG010000005">
    <property type="protein sequence ID" value="KAK4273400.1"/>
    <property type="molecule type" value="Genomic_DNA"/>
</dbReference>
<accession>A0AAE1MQZ0</accession>
<feature type="domain" description="DUF3741" evidence="3">
    <location>
        <begin position="78"/>
        <end position="106"/>
    </location>
</feature>
<keyword evidence="5" id="KW-1185">Reference proteome</keyword>
<feature type="compositionally biased region" description="Low complexity" evidence="1">
    <location>
        <begin position="345"/>
        <end position="358"/>
    </location>
</feature>
<dbReference type="PANTHER" id="PTHR21726:SF57">
    <property type="entry name" value="SERINE-RICH ADHESIN FOR PLATELETS-LIKE PROTEIN"/>
    <property type="match status" value="1"/>
</dbReference>
<comment type="caution">
    <text evidence="4">The sequence shown here is derived from an EMBL/GenBank/DDBJ whole genome shotgun (WGS) entry which is preliminary data.</text>
</comment>
<evidence type="ECO:0000256" key="1">
    <source>
        <dbReference type="SAM" id="MobiDB-lite"/>
    </source>
</evidence>
<feature type="region of interest" description="Disordered" evidence="1">
    <location>
        <begin position="26"/>
        <end position="60"/>
    </location>
</feature>
<dbReference type="InterPro" id="IPR032795">
    <property type="entry name" value="DUF3741-assoc"/>
</dbReference>
<dbReference type="PANTHER" id="PTHR21726">
    <property type="entry name" value="PHOSPHATIDYLINOSITOL N-ACETYLGLUCOSAMINYLTRANSFERASE SUBUNIT P DOWN SYNDROME CRITICAL REGION PROTEIN 5 -RELATED"/>
    <property type="match status" value="1"/>
</dbReference>
<dbReference type="AlphaFoldDB" id="A0AAE1MQZ0"/>
<reference evidence="4" key="1">
    <citation type="submission" date="2023-10" db="EMBL/GenBank/DDBJ databases">
        <title>Chromosome-level genome of the transformable northern wattle, Acacia crassicarpa.</title>
        <authorList>
            <person name="Massaro I."/>
            <person name="Sinha N.R."/>
            <person name="Poethig S."/>
            <person name="Leichty A.R."/>
        </authorList>
    </citation>
    <scope>NUCLEOTIDE SEQUENCE</scope>
    <source>
        <strain evidence="4">Acra3RX</strain>
        <tissue evidence="4">Leaf</tissue>
    </source>
</reference>
<sequence>METDKRRSKGGFLSLFDWNGKSRRKLFTDNPKIPEESKQGKENVESTARSQLNRMHGDGDIAGPSYATNCDFSGALSNNSDEGCGAKAPGLVARLMGLDSLPASTVPELPSTALYGSDSFGSCHEDVLGLMNGYQPVDYSSMPRKPEKPSRDATESRAQKVANRPIKKFQTEMLPPKSAKPIPVTHNKLLSPIKSPGLMPPKNAAHIMEAAAKIIEASPWPYRKNNMSSSGPSSLPLRILSLKEKTEAAQSASMPEKPVDSSTANPVKGKPSGRSNNSYKYAPAFRALRDSEKNSSRHLGSKGKSLSPPTESKANVQKRDTLTSNGNGGYVKHKEQNEMKLNQFSSSQKPKMQQSMQPRAGTSRNRAVLGQNNLKQNSVANKGASTSRIDSNNKPASRVRSSESTTGGRKTTNEGAMNANNGLKRSSRRGTNTQKELSQSKAKSAVQKKRNISRDVLDEARDPNKAVNKYESKSIKCNITTDGSMNQDTFNMKESKDVISFTFTSPLRRHMPESQSSIPLMGTKDNTDGTSLDHCDLLYPEKLSSAPSGLHTIDSDALSVLLEKKLRELASRINLPQHTQATEGCSSLQTSFQDEIPSLISTISREHERSFHPDLPGDTFTSTHDFGFSSTYDLVHNKNQQLQISEAMEEPSHSRNWETRNYPGCQHPRTVAIFETPCASESYLDSEESANGSTVYSSMQDEDVSNFSPVNKSVPLENGANLYEQRPSLSAEGDVTGRQLAMVPNFSDFRISGNPELEYVRDILSNAELMIEDFVLGQINEVVMPNVFDVLENRIGAANDYQEEDYKLERKVWFDCVSECLELRCRQALVGSCKGWLRGMELNHRKGRLAEELYDEIMGHKSMEEEMIDELVSKDMSTGYGKWLDFDMEAFEKASEIEWEISTCLIEEIVSDFLLV</sequence>
<feature type="compositionally biased region" description="Polar residues" evidence="1">
    <location>
        <begin position="402"/>
        <end position="437"/>
    </location>
</feature>
<protein>
    <recommendedName>
        <fullName evidence="6">DUF4378 domain-containing protein</fullName>
    </recommendedName>
</protein>
<evidence type="ECO:0008006" key="6">
    <source>
        <dbReference type="Google" id="ProtNLM"/>
    </source>
</evidence>
<evidence type="ECO:0000313" key="4">
    <source>
        <dbReference type="EMBL" id="KAK4273400.1"/>
    </source>
</evidence>
<evidence type="ECO:0000259" key="3">
    <source>
        <dbReference type="Pfam" id="PF14383"/>
    </source>
</evidence>